<keyword evidence="1" id="KW-0732">Signal</keyword>
<protein>
    <submittedName>
        <fullName evidence="2">Uncharacterized protein</fullName>
    </submittedName>
</protein>
<feature type="signal peptide" evidence="1">
    <location>
        <begin position="1"/>
        <end position="17"/>
    </location>
</feature>
<feature type="chain" id="PRO_5037264219" evidence="1">
    <location>
        <begin position="18"/>
        <end position="209"/>
    </location>
</feature>
<organism evidence="2 3">
    <name type="scientific">Richelia sinica FACHB-800</name>
    <dbReference type="NCBI Taxonomy" id="1357546"/>
    <lineage>
        <taxon>Bacteria</taxon>
        <taxon>Bacillati</taxon>
        <taxon>Cyanobacteriota</taxon>
        <taxon>Cyanophyceae</taxon>
        <taxon>Nostocales</taxon>
        <taxon>Nostocaceae</taxon>
        <taxon>Richelia</taxon>
    </lineage>
</organism>
<gene>
    <name evidence="2" type="ORF">B6N60_04965</name>
</gene>
<name>A0A975Y7E3_9NOST</name>
<dbReference type="RefSeq" id="WP_190606446.1">
    <property type="nucleotide sequence ID" value="NZ_CP021056.1"/>
</dbReference>
<evidence type="ECO:0000313" key="3">
    <source>
        <dbReference type="Proteomes" id="UP000683511"/>
    </source>
</evidence>
<dbReference type="EMBL" id="CP021056">
    <property type="protein sequence ID" value="QXE26234.1"/>
    <property type="molecule type" value="Genomic_DNA"/>
</dbReference>
<dbReference type="AlphaFoldDB" id="A0A975Y7E3"/>
<sequence length="209" mass="22595">MVAIFCATLIFSVPAFADPPRYEKNPDYIAVTKDLSFLQNAKAQQTPLEGYTPEEIDQRISELELQKFAFESGVDWGQCSNQTGKTLAIYGPAGNSQEGNNINPTALYFLGDGQTTKNKWNCKGIYIPADVSAIALGVNGDKQELTGGVVIKVPNGTQLVLKTNQDTGAIEFNQAGTQILQPGEINWFIPNVSQAIVDARIANAPTKKA</sequence>
<keyword evidence="3" id="KW-1185">Reference proteome</keyword>
<accession>A0A975Y7E3</accession>
<evidence type="ECO:0000313" key="2">
    <source>
        <dbReference type="EMBL" id="QXE26234.1"/>
    </source>
</evidence>
<dbReference type="Proteomes" id="UP000683511">
    <property type="component" value="Chromosome"/>
</dbReference>
<evidence type="ECO:0000256" key="1">
    <source>
        <dbReference type="SAM" id="SignalP"/>
    </source>
</evidence>
<reference evidence="2" key="1">
    <citation type="submission" date="2017-04" db="EMBL/GenBank/DDBJ databases">
        <title>Genome deletions in a multicellular cyanobacterial endosymbiont for morphological adaptation in marine diatoms.</title>
        <authorList>
            <person name="Wang Y."/>
            <person name="Gao H."/>
            <person name="Li R."/>
            <person name="Xu X."/>
        </authorList>
    </citation>
    <scope>NUCLEOTIDE SEQUENCE</scope>
    <source>
        <strain evidence="2">FACHB 800</strain>
    </source>
</reference>
<proteinExistence type="predicted"/>
<dbReference type="KEGG" id="rsin:B6N60_04965"/>